<accession>A0A9P4QRU2</accession>
<proteinExistence type="predicted"/>
<dbReference type="SUPFAM" id="SSF75005">
    <property type="entry name" value="Arabinanase/levansucrase/invertase"/>
    <property type="match status" value="1"/>
</dbReference>
<dbReference type="InterPro" id="IPR023296">
    <property type="entry name" value="Glyco_hydro_beta-prop_sf"/>
</dbReference>
<dbReference type="OrthoDB" id="3426327at2759"/>
<dbReference type="Gene3D" id="2.115.10.20">
    <property type="entry name" value="Glycosyl hydrolase domain, family 43"/>
    <property type="match status" value="1"/>
</dbReference>
<comment type="caution">
    <text evidence="1">The sequence shown here is derived from an EMBL/GenBank/DDBJ whole genome shotgun (WGS) entry which is preliminary data.</text>
</comment>
<dbReference type="CDD" id="cd04081">
    <property type="entry name" value="CBM35_galactosidase-like"/>
    <property type="match status" value="1"/>
</dbReference>
<dbReference type="PANTHER" id="PTHR22925:SF39">
    <property type="entry name" value="PUTATIVE (AFU_ORTHOLOGUE AFUA_5G14190)-RELATED"/>
    <property type="match status" value="1"/>
</dbReference>
<sequence length="482" mass="52850">MLSIAFLLFALVSAKYIIPGGRWYDTSGSILNAHAGCIVLSNGTFWLFGEYKTQGQIEGGGIAVYSSPDLATWTPHGLALTPVAGHSYISPENIIQRPKVVWSEESRKWHMHWHADNAAYGLLLQGLAESSRIQGPYTFVRATTPLGNWSQDFGLFTDYKSHKSYSLYSNGDRKEARDVYITAYDNSNSNLTSIVHRFPKYDLEAPTVLQTDSSYFALMSHKTGYRPNNVVAFRADHLSGPWSQPYFIAPPYTRTYNSQSGFTLRIAGTQATTHLYIGDQWDSNSLWESRYIWLPLTIGTTASGTERVGLEWHDVYDLDVRTGVVRGVNGTAYYAADAEVAGDAELQEATFTATGVIATGIAGNSSTVTFGGVQGSGGEQWVSFYYQNTDDMGFGDQPGGSPDRVGGAWALRRISGVVVNGRGEEVQTLYQRDTHKGVVLSAPLKLRLEKGANRITVGGLWNGVDVKGADLDRIVVYPVEEG</sequence>
<gene>
    <name evidence="1" type="ORF">EJ04DRAFT_469692</name>
</gene>
<dbReference type="GO" id="GO:0016787">
    <property type="term" value="F:hydrolase activity"/>
    <property type="evidence" value="ECO:0007669"/>
    <property type="project" value="UniProtKB-KW"/>
</dbReference>
<keyword evidence="1" id="KW-0378">Hydrolase</keyword>
<organism evidence="1 2">
    <name type="scientific">Polyplosphaeria fusca</name>
    <dbReference type="NCBI Taxonomy" id="682080"/>
    <lineage>
        <taxon>Eukaryota</taxon>
        <taxon>Fungi</taxon>
        <taxon>Dikarya</taxon>
        <taxon>Ascomycota</taxon>
        <taxon>Pezizomycotina</taxon>
        <taxon>Dothideomycetes</taxon>
        <taxon>Pleosporomycetidae</taxon>
        <taxon>Pleosporales</taxon>
        <taxon>Tetraplosphaeriaceae</taxon>
        <taxon>Polyplosphaeria</taxon>
    </lineage>
</organism>
<reference evidence="1" key="1">
    <citation type="journal article" date="2020" name="Stud. Mycol.">
        <title>101 Dothideomycetes genomes: a test case for predicting lifestyles and emergence of pathogens.</title>
        <authorList>
            <person name="Haridas S."/>
            <person name="Albert R."/>
            <person name="Binder M."/>
            <person name="Bloem J."/>
            <person name="Labutti K."/>
            <person name="Salamov A."/>
            <person name="Andreopoulos B."/>
            <person name="Baker S."/>
            <person name="Barry K."/>
            <person name="Bills G."/>
            <person name="Bluhm B."/>
            <person name="Cannon C."/>
            <person name="Castanera R."/>
            <person name="Culley D."/>
            <person name="Daum C."/>
            <person name="Ezra D."/>
            <person name="Gonzalez J."/>
            <person name="Henrissat B."/>
            <person name="Kuo A."/>
            <person name="Liang C."/>
            <person name="Lipzen A."/>
            <person name="Lutzoni F."/>
            <person name="Magnuson J."/>
            <person name="Mondo S."/>
            <person name="Nolan M."/>
            <person name="Ohm R."/>
            <person name="Pangilinan J."/>
            <person name="Park H.-J."/>
            <person name="Ramirez L."/>
            <person name="Alfaro M."/>
            <person name="Sun H."/>
            <person name="Tritt A."/>
            <person name="Yoshinaga Y."/>
            <person name="Zwiers L.-H."/>
            <person name="Turgeon B."/>
            <person name="Goodwin S."/>
            <person name="Spatafora J."/>
            <person name="Crous P."/>
            <person name="Grigoriev I."/>
        </authorList>
    </citation>
    <scope>NUCLEOTIDE SEQUENCE</scope>
    <source>
        <strain evidence="1">CBS 125425</strain>
    </source>
</reference>
<protein>
    <submittedName>
        <fullName evidence="1">Glycoside hydrolase family 43 protein</fullName>
    </submittedName>
</protein>
<dbReference type="CDD" id="cd18821">
    <property type="entry name" value="GH43_Pc3Gal43A-like"/>
    <property type="match status" value="1"/>
</dbReference>
<dbReference type="PANTHER" id="PTHR22925">
    <property type="entry name" value="GLYCOSYL HYDROLASE 43 FAMILY MEMBER"/>
    <property type="match status" value="1"/>
</dbReference>
<dbReference type="EMBL" id="ML996173">
    <property type="protein sequence ID" value="KAF2732648.1"/>
    <property type="molecule type" value="Genomic_DNA"/>
</dbReference>
<name>A0A9P4QRU2_9PLEO</name>
<dbReference type="AlphaFoldDB" id="A0A9P4QRU2"/>
<keyword evidence="2" id="KW-1185">Reference proteome</keyword>
<dbReference type="Proteomes" id="UP000799444">
    <property type="component" value="Unassembled WGS sequence"/>
</dbReference>
<evidence type="ECO:0000313" key="2">
    <source>
        <dbReference type="Proteomes" id="UP000799444"/>
    </source>
</evidence>
<evidence type="ECO:0000313" key="1">
    <source>
        <dbReference type="EMBL" id="KAF2732648.1"/>
    </source>
</evidence>